<dbReference type="EMBL" id="BARS01043420">
    <property type="protein sequence ID" value="GAG39431.1"/>
    <property type="molecule type" value="Genomic_DNA"/>
</dbReference>
<name>X0YRU5_9ZZZZ</name>
<gene>
    <name evidence="1" type="ORF">S01H1_65737</name>
</gene>
<dbReference type="PANTHER" id="PTHR37804">
    <property type="entry name" value="CDAA REGULATORY PROTEIN CDAR"/>
    <property type="match status" value="1"/>
</dbReference>
<comment type="caution">
    <text evidence="1">The sequence shown here is derived from an EMBL/GenBank/DDBJ whole genome shotgun (WGS) entry which is preliminary data.</text>
</comment>
<dbReference type="PANTHER" id="PTHR37804:SF1">
    <property type="entry name" value="CDAA REGULATORY PROTEIN CDAR"/>
    <property type="match status" value="1"/>
</dbReference>
<feature type="non-terminal residue" evidence="1">
    <location>
        <position position="1"/>
    </location>
</feature>
<organism evidence="1">
    <name type="scientific">marine sediment metagenome</name>
    <dbReference type="NCBI Taxonomy" id="412755"/>
    <lineage>
        <taxon>unclassified sequences</taxon>
        <taxon>metagenomes</taxon>
        <taxon>ecological metagenomes</taxon>
    </lineage>
</organism>
<dbReference type="Gene3D" id="2.170.120.40">
    <property type="entry name" value="YbbR-like domain"/>
    <property type="match status" value="2"/>
</dbReference>
<dbReference type="InterPro" id="IPR053154">
    <property type="entry name" value="c-di-AMP_regulator"/>
</dbReference>
<sequence>VTPSEAKVSGPASMVDQVSELVAEIYLGGAKETVERPVDLSARNEEGQAVGWVNIDPPEVEVRVPIEQRLGYKEVAVRPILEGEVAAGYRISNVSVEPSNTTILGSPLIIEGIPGSLETAPIDVNEASADVVERVTLILPQGVTVLGEQSVLVNVSVTAIESSLTVQQELLIQGLQPGLSATPSPEVVDVILSGPVPKLDALKPGDVQVILDLYELQRGTHKITPEVVVPEGLKVESILPDTIEVRANSGL</sequence>
<reference evidence="1" key="1">
    <citation type="journal article" date="2014" name="Front. Microbiol.">
        <title>High frequency of phylogenetically diverse reductive dehalogenase-homologous genes in deep subseafloor sedimentary metagenomes.</title>
        <authorList>
            <person name="Kawai M."/>
            <person name="Futagami T."/>
            <person name="Toyoda A."/>
            <person name="Takaki Y."/>
            <person name="Nishi S."/>
            <person name="Hori S."/>
            <person name="Arai W."/>
            <person name="Tsubouchi T."/>
            <person name="Morono Y."/>
            <person name="Uchiyama I."/>
            <person name="Ito T."/>
            <person name="Fujiyama A."/>
            <person name="Inagaki F."/>
            <person name="Takami H."/>
        </authorList>
    </citation>
    <scope>NUCLEOTIDE SEQUENCE</scope>
    <source>
        <strain evidence="1">Expedition CK06-06</strain>
    </source>
</reference>
<evidence type="ECO:0000313" key="1">
    <source>
        <dbReference type="EMBL" id="GAG39431.1"/>
    </source>
</evidence>
<dbReference type="InterPro" id="IPR012505">
    <property type="entry name" value="YbbR"/>
</dbReference>
<dbReference type="Gene3D" id="2.170.120.30">
    <property type="match status" value="1"/>
</dbReference>
<accession>X0YRU5</accession>
<dbReference type="AlphaFoldDB" id="X0YRU5"/>
<feature type="non-terminal residue" evidence="1">
    <location>
        <position position="251"/>
    </location>
</feature>
<dbReference type="Pfam" id="PF07949">
    <property type="entry name" value="YbbR"/>
    <property type="match status" value="1"/>
</dbReference>
<proteinExistence type="predicted"/>
<evidence type="ECO:0008006" key="2">
    <source>
        <dbReference type="Google" id="ProtNLM"/>
    </source>
</evidence>
<protein>
    <recommendedName>
        <fullName evidence="2">YbbR-like domain-containing protein</fullName>
    </recommendedName>
</protein>